<protein>
    <submittedName>
        <fullName evidence="1">Uncharacterized protein</fullName>
    </submittedName>
</protein>
<accession>A0ABR3IPC1</accession>
<name>A0ABR3IPC1_9AGAR</name>
<proteinExistence type="predicted"/>
<reference evidence="2" key="1">
    <citation type="submission" date="2024-06" db="EMBL/GenBank/DDBJ databases">
        <title>Multi-omics analyses provide insights into the biosynthesis of the anticancer antibiotic pleurotin in Hohenbuehelia grisea.</title>
        <authorList>
            <person name="Weaver J.A."/>
            <person name="Alberti F."/>
        </authorList>
    </citation>
    <scope>NUCLEOTIDE SEQUENCE [LARGE SCALE GENOMIC DNA]</scope>
    <source>
        <strain evidence="2">T-177</strain>
    </source>
</reference>
<keyword evidence="2" id="KW-1185">Reference proteome</keyword>
<sequence length="107" mass="11977">MSVAKRVSEEMEVNAYVKDSTAKGVHVFAFTSAAMKEMDRKFSEALDSLTWDVEGELIMTLTICAFRSAIQNLHHGGARDLQPPRVEFHSDIPGSLLLMVSQVNWHL</sequence>
<dbReference type="EMBL" id="JASNQZ010000019">
    <property type="protein sequence ID" value="KAL0945138.1"/>
    <property type="molecule type" value="Genomic_DNA"/>
</dbReference>
<comment type="caution">
    <text evidence="1">The sequence shown here is derived from an EMBL/GenBank/DDBJ whole genome shotgun (WGS) entry which is preliminary data.</text>
</comment>
<organism evidence="1 2">
    <name type="scientific">Hohenbuehelia grisea</name>
    <dbReference type="NCBI Taxonomy" id="104357"/>
    <lineage>
        <taxon>Eukaryota</taxon>
        <taxon>Fungi</taxon>
        <taxon>Dikarya</taxon>
        <taxon>Basidiomycota</taxon>
        <taxon>Agaricomycotina</taxon>
        <taxon>Agaricomycetes</taxon>
        <taxon>Agaricomycetidae</taxon>
        <taxon>Agaricales</taxon>
        <taxon>Pleurotineae</taxon>
        <taxon>Pleurotaceae</taxon>
        <taxon>Hohenbuehelia</taxon>
    </lineage>
</organism>
<dbReference type="Proteomes" id="UP001556367">
    <property type="component" value="Unassembled WGS sequence"/>
</dbReference>
<evidence type="ECO:0000313" key="1">
    <source>
        <dbReference type="EMBL" id="KAL0945138.1"/>
    </source>
</evidence>
<gene>
    <name evidence="1" type="ORF">HGRIS_004291</name>
</gene>
<evidence type="ECO:0000313" key="2">
    <source>
        <dbReference type="Proteomes" id="UP001556367"/>
    </source>
</evidence>